<feature type="transmembrane region" description="Helical" evidence="10">
    <location>
        <begin position="304"/>
        <end position="323"/>
    </location>
</feature>
<evidence type="ECO:0000313" key="13">
    <source>
        <dbReference type="EMBL" id="GAQ87440.1"/>
    </source>
</evidence>
<evidence type="ECO:0000313" key="14">
    <source>
        <dbReference type="Proteomes" id="UP000054558"/>
    </source>
</evidence>
<evidence type="ECO:0000256" key="9">
    <source>
        <dbReference type="ARBA" id="ARBA00023136"/>
    </source>
</evidence>
<dbReference type="FunFam" id="1.20.1540.10:FF:000019">
    <property type="entry name" value="RHOMBOID-like protein"/>
    <property type="match status" value="1"/>
</dbReference>
<comment type="caution">
    <text evidence="10">Lacks conserved residue(s) required for the propagation of feature annotation.</text>
</comment>
<dbReference type="PANTHER" id="PTHR22936:SF69">
    <property type="entry name" value="RHOMBOID-LIKE PROTEIN"/>
    <property type="match status" value="1"/>
</dbReference>
<comment type="subcellular location">
    <subcellularLocation>
        <location evidence="2 10">Membrane</location>
        <topology evidence="2 10">Multi-pass membrane protein</topology>
    </subcellularLocation>
</comment>
<keyword evidence="6 10" id="KW-0378">Hydrolase</keyword>
<keyword evidence="5 10" id="KW-0812">Transmembrane</keyword>
<evidence type="ECO:0000256" key="1">
    <source>
        <dbReference type="ARBA" id="ARBA00000156"/>
    </source>
</evidence>
<evidence type="ECO:0000256" key="2">
    <source>
        <dbReference type="ARBA" id="ARBA00004141"/>
    </source>
</evidence>
<dbReference type="OMA" id="HFKKWVP"/>
<evidence type="ECO:0000256" key="6">
    <source>
        <dbReference type="ARBA" id="ARBA00022801"/>
    </source>
</evidence>
<dbReference type="GO" id="GO:0006508">
    <property type="term" value="P:proteolysis"/>
    <property type="evidence" value="ECO:0007669"/>
    <property type="project" value="UniProtKB-KW"/>
</dbReference>
<dbReference type="Gene3D" id="1.20.1540.10">
    <property type="entry name" value="Rhomboid-like"/>
    <property type="match status" value="1"/>
</dbReference>
<gene>
    <name evidence="13" type="ORF">KFL_003530040</name>
</gene>
<dbReference type="SUPFAM" id="SSF144091">
    <property type="entry name" value="Rhomboid-like"/>
    <property type="match status" value="1"/>
</dbReference>
<evidence type="ECO:0000256" key="4">
    <source>
        <dbReference type="ARBA" id="ARBA00022670"/>
    </source>
</evidence>
<dbReference type="Pfam" id="PF01694">
    <property type="entry name" value="Rhomboid"/>
    <property type="match status" value="1"/>
</dbReference>
<feature type="transmembrane region" description="Helical" evidence="10">
    <location>
        <begin position="252"/>
        <end position="270"/>
    </location>
</feature>
<dbReference type="GO" id="GO:0005737">
    <property type="term" value="C:cytoplasm"/>
    <property type="evidence" value="ECO:0007669"/>
    <property type="project" value="UniProtKB-ARBA"/>
</dbReference>
<keyword evidence="8 10" id="KW-1133">Transmembrane helix</keyword>
<sequence length="481" mass="52225">MGSWARRRPLKDVPEESPSAPVLSEAPHLSPGARITAEDEENPRVQQYSGELSPKSGLRRLSKPETEEKPLHDLQYAAPYSVVYPPNAADFATPPVPAQNFSAPPPGTPGAAPLPSDAALYRQRSAAGRQKSRRCGFFWVIPLIVVACVTLFIITMYENDCPHQSPHVSCIATWLGRLAFQPWSENPLLGPAADTLLRMGGLQSSAIRHGGGWRLLSCMWLHGGVFHLLVNMLGLLVVGVRLEKDFGAVRLIVLYFLSGVGGSLMSALFLTNVISVGASGALFGLLGATLADLLTNWTIYTSKVASLLSLLILIAVNLAFGLTPQVDNFCHLGGLATGFLLGFVLFVKPQFSWLYRDYAAEPALPYMHVDPPKMRKHKTYQYVLQVVAALVFLALFTAAFIAVFTGVDANKECSWCHYLSCVKTPLWNCDGVGGKQVTCDVTTYTNGTGTVGCADGRQTWVPNFPTQTQAQLQSICVRECS</sequence>
<evidence type="ECO:0000256" key="3">
    <source>
        <dbReference type="ARBA" id="ARBA00009045"/>
    </source>
</evidence>
<comment type="function">
    <text evidence="10">Serine protease involved in intramembrane proteolysis.</text>
</comment>
<name>A0A1Y1I927_KLENI</name>
<feature type="transmembrane region" description="Helical" evidence="10">
    <location>
        <begin position="382"/>
        <end position="404"/>
    </location>
</feature>
<evidence type="ECO:0000259" key="12">
    <source>
        <dbReference type="Pfam" id="PF01694"/>
    </source>
</evidence>
<organism evidence="13 14">
    <name type="scientific">Klebsormidium nitens</name>
    <name type="common">Green alga</name>
    <name type="synonym">Ulothrix nitens</name>
    <dbReference type="NCBI Taxonomy" id="105231"/>
    <lineage>
        <taxon>Eukaryota</taxon>
        <taxon>Viridiplantae</taxon>
        <taxon>Streptophyta</taxon>
        <taxon>Klebsormidiophyceae</taxon>
        <taxon>Klebsormidiales</taxon>
        <taxon>Klebsormidiaceae</taxon>
        <taxon>Klebsormidium</taxon>
    </lineage>
</organism>
<keyword evidence="9 10" id="KW-0472">Membrane</keyword>
<dbReference type="InterPro" id="IPR002610">
    <property type="entry name" value="Peptidase_S54_rhomboid-like"/>
</dbReference>
<evidence type="ECO:0000256" key="8">
    <source>
        <dbReference type="ARBA" id="ARBA00022989"/>
    </source>
</evidence>
<dbReference type="Proteomes" id="UP000054558">
    <property type="component" value="Unassembled WGS sequence"/>
</dbReference>
<feature type="domain" description="Peptidase S54 rhomboid" evidence="12">
    <location>
        <begin position="212"/>
        <end position="346"/>
    </location>
</feature>
<feature type="transmembrane region" description="Helical" evidence="10">
    <location>
        <begin position="137"/>
        <end position="157"/>
    </location>
</feature>
<comment type="catalytic activity">
    <reaction evidence="1 10">
        <text>Cleaves type-1 transmembrane domains using a catalytic dyad composed of serine and histidine that are contributed by different transmembrane domains.</text>
        <dbReference type="EC" id="3.4.21.105"/>
    </reaction>
</comment>
<evidence type="ECO:0000256" key="7">
    <source>
        <dbReference type="ARBA" id="ARBA00022825"/>
    </source>
</evidence>
<dbReference type="OrthoDB" id="418595at2759"/>
<feature type="transmembrane region" description="Helical" evidence="10">
    <location>
        <begin position="219"/>
        <end position="240"/>
    </location>
</feature>
<keyword evidence="4 10" id="KW-0645">Protease</keyword>
<evidence type="ECO:0000256" key="5">
    <source>
        <dbReference type="ARBA" id="ARBA00022692"/>
    </source>
</evidence>
<accession>A0A1Y1I927</accession>
<proteinExistence type="inferred from homology"/>
<dbReference type="PANTHER" id="PTHR22936">
    <property type="entry name" value="RHOMBOID-RELATED"/>
    <property type="match status" value="1"/>
</dbReference>
<dbReference type="GO" id="GO:0004252">
    <property type="term" value="F:serine-type endopeptidase activity"/>
    <property type="evidence" value="ECO:0007669"/>
    <property type="project" value="InterPro"/>
</dbReference>
<feature type="transmembrane region" description="Helical" evidence="10">
    <location>
        <begin position="329"/>
        <end position="347"/>
    </location>
</feature>
<feature type="region of interest" description="Disordered" evidence="11">
    <location>
        <begin position="1"/>
        <end position="70"/>
    </location>
</feature>
<dbReference type="EC" id="3.4.21.105" evidence="10"/>
<dbReference type="GO" id="GO:0016020">
    <property type="term" value="C:membrane"/>
    <property type="evidence" value="ECO:0007669"/>
    <property type="project" value="UniProtKB-SubCell"/>
</dbReference>
<comment type="similarity">
    <text evidence="3 10">Belongs to the peptidase S54 family.</text>
</comment>
<reference evidence="13 14" key="1">
    <citation type="journal article" date="2014" name="Nat. Commun.">
        <title>Klebsormidium flaccidum genome reveals primary factors for plant terrestrial adaptation.</title>
        <authorList>
            <person name="Hori K."/>
            <person name="Maruyama F."/>
            <person name="Fujisawa T."/>
            <person name="Togashi T."/>
            <person name="Yamamoto N."/>
            <person name="Seo M."/>
            <person name="Sato S."/>
            <person name="Yamada T."/>
            <person name="Mori H."/>
            <person name="Tajima N."/>
            <person name="Moriyama T."/>
            <person name="Ikeuchi M."/>
            <person name="Watanabe M."/>
            <person name="Wada H."/>
            <person name="Kobayashi K."/>
            <person name="Saito M."/>
            <person name="Masuda T."/>
            <person name="Sasaki-Sekimoto Y."/>
            <person name="Mashiguchi K."/>
            <person name="Awai K."/>
            <person name="Shimojima M."/>
            <person name="Masuda S."/>
            <person name="Iwai M."/>
            <person name="Nobusawa T."/>
            <person name="Narise T."/>
            <person name="Kondo S."/>
            <person name="Saito H."/>
            <person name="Sato R."/>
            <person name="Murakawa M."/>
            <person name="Ihara Y."/>
            <person name="Oshima-Yamada Y."/>
            <person name="Ohtaka K."/>
            <person name="Satoh M."/>
            <person name="Sonobe K."/>
            <person name="Ishii M."/>
            <person name="Ohtani R."/>
            <person name="Kanamori-Sato M."/>
            <person name="Honoki R."/>
            <person name="Miyazaki D."/>
            <person name="Mochizuki H."/>
            <person name="Umetsu J."/>
            <person name="Higashi K."/>
            <person name="Shibata D."/>
            <person name="Kamiya Y."/>
            <person name="Sato N."/>
            <person name="Nakamura Y."/>
            <person name="Tabata S."/>
            <person name="Ida S."/>
            <person name="Kurokawa K."/>
            <person name="Ohta H."/>
        </authorList>
    </citation>
    <scope>NUCLEOTIDE SEQUENCE [LARGE SCALE GENOMIC DNA]</scope>
    <source>
        <strain evidence="13 14">NIES-2285</strain>
    </source>
</reference>
<dbReference type="STRING" id="105231.A0A1Y1I927"/>
<evidence type="ECO:0000256" key="11">
    <source>
        <dbReference type="SAM" id="MobiDB-lite"/>
    </source>
</evidence>
<evidence type="ECO:0000256" key="10">
    <source>
        <dbReference type="RuleBase" id="RU362115"/>
    </source>
</evidence>
<dbReference type="AlphaFoldDB" id="A0A1Y1I927"/>
<keyword evidence="14" id="KW-1185">Reference proteome</keyword>
<protein>
    <recommendedName>
        <fullName evidence="10">RHOMBOID-like protein</fullName>
        <ecNumber evidence="10">3.4.21.105</ecNumber>
    </recommendedName>
</protein>
<dbReference type="InterPro" id="IPR022764">
    <property type="entry name" value="Peptidase_S54_rhomboid_dom"/>
</dbReference>
<dbReference type="InterPro" id="IPR035952">
    <property type="entry name" value="Rhomboid-like_sf"/>
</dbReference>
<dbReference type="GO" id="GO:0012505">
    <property type="term" value="C:endomembrane system"/>
    <property type="evidence" value="ECO:0007669"/>
    <property type="project" value="UniProtKB-ARBA"/>
</dbReference>
<dbReference type="EMBL" id="DF237302">
    <property type="protein sequence ID" value="GAQ87440.1"/>
    <property type="molecule type" value="Genomic_DNA"/>
</dbReference>
<keyword evidence="7 10" id="KW-0720">Serine protease</keyword>